<name>A0A024K1J9_9MYCO</name>
<gene>
    <name evidence="3" type="ORF">AWC29_00060</name>
    <name evidence="2" type="ORF">BN973_04341</name>
</gene>
<dbReference type="OrthoDB" id="3375485at2"/>
<feature type="domain" description="TIR" evidence="1">
    <location>
        <begin position="11"/>
        <end position="136"/>
    </location>
</feature>
<sequence length="509" mass="57096">MTSPDQDKHAFVSYVHEDSDHVDRLCQVLTAADIPHWRDRSALGPGDMWKTKIREAIQSDALCFLACFSNEYHAKDKSYQNEELILAAEEFRLRPPGRTWLIPVRFDDCEIPEIELGAGRTLRDLNYVDLFGDSYALRAIQLIEAIKKVMGDPPLNPATVRAAVQEADPETRPTLLRRVTKEMIPDPRRQIELDSLVAQEVLSVIAAMRDTDRFPTELAPGSPDERQLQAAAIADDYWRLVEPFCWSLNVAARWASPADLMPWVKGLRAFAAAALEARSGLVALGSMRELPCLITLFVAVLSTYGQQRWDNFKTLLVDAWVPDPRHQKRPAPLIVATGLWGVFQDAEWVPHILARAAMDGEDLATAWDAFKQNKVGRFHTPTAEWLHTILRPVFAEQFPDDASYDNEFDAAEAFIGIVAEDVILRDIASRADDPVTAGMTRYRNLWFGRSMWRSRRYGNAVENINAERAMHGAAWPPLTAGLFAGSAEGAAEACKTYAESFSRLGSGMW</sequence>
<reference evidence="2" key="1">
    <citation type="journal article" date="2014" name="Genome Announc.">
        <title>Draft Genome Sequence of Mycobacterium triplex DSM 44626.</title>
        <authorList>
            <person name="Sassi M."/>
            <person name="Croce O."/>
            <person name="Robert C."/>
            <person name="Raoult D."/>
            <person name="Drancourt M."/>
        </authorList>
    </citation>
    <scope>NUCLEOTIDE SEQUENCE [LARGE SCALE GENOMIC DNA]</scope>
    <source>
        <strain evidence="2">DSM 44626</strain>
    </source>
</reference>
<dbReference type="EMBL" id="LQPY01000012">
    <property type="protein sequence ID" value="ORX05918.1"/>
    <property type="molecule type" value="Genomic_DNA"/>
</dbReference>
<organism evidence="2">
    <name type="scientific">Mycobacterium triplex</name>
    <dbReference type="NCBI Taxonomy" id="47839"/>
    <lineage>
        <taxon>Bacteria</taxon>
        <taxon>Bacillati</taxon>
        <taxon>Actinomycetota</taxon>
        <taxon>Actinomycetes</taxon>
        <taxon>Mycobacteriales</taxon>
        <taxon>Mycobacteriaceae</taxon>
        <taxon>Mycobacterium</taxon>
        <taxon>Mycobacterium simiae complex</taxon>
    </lineage>
</organism>
<dbReference type="RefSeq" id="WP_036470723.1">
    <property type="nucleotide sequence ID" value="NZ_HG964446.1"/>
</dbReference>
<dbReference type="HOGENOM" id="CLU_535091_0_0_11"/>
<protein>
    <recommendedName>
        <fullName evidence="1">TIR domain-containing protein</fullName>
    </recommendedName>
</protein>
<reference evidence="3 4" key="3">
    <citation type="submission" date="2016-01" db="EMBL/GenBank/DDBJ databases">
        <title>The new phylogeny of the genus Mycobacterium.</title>
        <authorList>
            <person name="Tarcisio F."/>
            <person name="Conor M."/>
            <person name="Antonella G."/>
            <person name="Elisabetta G."/>
            <person name="Giulia F.S."/>
            <person name="Sara T."/>
            <person name="Anna F."/>
            <person name="Clotilde B."/>
            <person name="Roberto B."/>
            <person name="Veronica D.S."/>
            <person name="Fabio R."/>
            <person name="Monica P."/>
            <person name="Olivier J."/>
            <person name="Enrico T."/>
            <person name="Nicola S."/>
        </authorList>
    </citation>
    <scope>NUCLEOTIDE SEQUENCE [LARGE SCALE GENOMIC DNA]</scope>
    <source>
        <strain evidence="3 4">DSM 44626</strain>
    </source>
</reference>
<dbReference type="Proteomes" id="UP000193710">
    <property type="component" value="Unassembled WGS sequence"/>
</dbReference>
<dbReference type="AlphaFoldDB" id="A0A024K1J9"/>
<dbReference type="EMBL" id="HG964446">
    <property type="protein sequence ID" value="CDO89950.1"/>
    <property type="molecule type" value="Genomic_DNA"/>
</dbReference>
<dbReference type="SUPFAM" id="SSF52200">
    <property type="entry name" value="Toll/Interleukin receptor TIR domain"/>
    <property type="match status" value="1"/>
</dbReference>
<evidence type="ECO:0000259" key="1">
    <source>
        <dbReference type="Pfam" id="PF13676"/>
    </source>
</evidence>
<proteinExistence type="predicted"/>
<dbReference type="InterPro" id="IPR035897">
    <property type="entry name" value="Toll_tir_struct_dom_sf"/>
</dbReference>
<dbReference type="Pfam" id="PF13676">
    <property type="entry name" value="TIR_2"/>
    <property type="match status" value="1"/>
</dbReference>
<reference evidence="2" key="2">
    <citation type="submission" date="2014-04" db="EMBL/GenBank/DDBJ databases">
        <authorList>
            <person name="Xu Y.W."/>
            <person name="Yang Q."/>
        </authorList>
    </citation>
    <scope>NUCLEOTIDE SEQUENCE</scope>
    <source>
        <strain evidence="2">DSM 44626</strain>
    </source>
</reference>
<keyword evidence="4" id="KW-1185">Reference proteome</keyword>
<evidence type="ECO:0000313" key="4">
    <source>
        <dbReference type="Proteomes" id="UP000193710"/>
    </source>
</evidence>
<evidence type="ECO:0000313" key="2">
    <source>
        <dbReference type="EMBL" id="CDO89950.1"/>
    </source>
</evidence>
<accession>A0A024K1J9</accession>
<evidence type="ECO:0000313" key="3">
    <source>
        <dbReference type="EMBL" id="ORX05918.1"/>
    </source>
</evidence>
<dbReference type="Gene3D" id="3.40.50.10140">
    <property type="entry name" value="Toll/interleukin-1 receptor homology (TIR) domain"/>
    <property type="match status" value="1"/>
</dbReference>
<dbReference type="InterPro" id="IPR000157">
    <property type="entry name" value="TIR_dom"/>
</dbReference>
<dbReference type="Proteomes" id="UP000028880">
    <property type="component" value="Unassembled WGS sequence"/>
</dbReference>
<dbReference type="GO" id="GO:0007165">
    <property type="term" value="P:signal transduction"/>
    <property type="evidence" value="ECO:0007669"/>
    <property type="project" value="InterPro"/>
</dbReference>